<keyword evidence="6" id="KW-1133">Transmembrane helix</keyword>
<evidence type="ECO:0000256" key="1">
    <source>
        <dbReference type="ARBA" id="ARBA00009283"/>
    </source>
</evidence>
<evidence type="ECO:0000256" key="2">
    <source>
        <dbReference type="ARBA" id="ARBA00022801"/>
    </source>
</evidence>
<feature type="active site" description="Proton acceptor" evidence="3">
    <location>
        <position position="244"/>
    </location>
</feature>
<dbReference type="RefSeq" id="XP_010940028.1">
    <property type="nucleotide sequence ID" value="XM_010941726.3"/>
</dbReference>
<dbReference type="Proteomes" id="UP000504607">
    <property type="component" value="Chromosome 15"/>
</dbReference>
<dbReference type="GO" id="GO:0017110">
    <property type="term" value="F:nucleoside diphosphate phosphatase activity"/>
    <property type="evidence" value="ECO:0007669"/>
    <property type="project" value="TreeGrafter"/>
</dbReference>
<feature type="transmembrane region" description="Helical" evidence="6">
    <location>
        <begin position="554"/>
        <end position="573"/>
    </location>
</feature>
<evidence type="ECO:0000313" key="9">
    <source>
        <dbReference type="RefSeq" id="XP_010940028.1"/>
    </source>
</evidence>
<accession>A0A6I9SAN8</accession>
<dbReference type="GeneID" id="105058708"/>
<dbReference type="InterPro" id="IPR000407">
    <property type="entry name" value="GDA1_CD39_NTPase"/>
</dbReference>
<keyword evidence="4" id="KW-0547">Nucleotide-binding</keyword>
<dbReference type="Pfam" id="PF01150">
    <property type="entry name" value="GDA1_CD39"/>
    <property type="match status" value="1"/>
</dbReference>
<dbReference type="GO" id="GO:0005524">
    <property type="term" value="F:ATP binding"/>
    <property type="evidence" value="ECO:0007669"/>
    <property type="project" value="UniProtKB-KW"/>
</dbReference>
<dbReference type="PANTHER" id="PTHR11782">
    <property type="entry name" value="ADENOSINE/GUANOSINE DIPHOSPHATASE"/>
    <property type="match status" value="1"/>
</dbReference>
<evidence type="ECO:0000313" key="8">
    <source>
        <dbReference type="RefSeq" id="XP_010940027.1"/>
    </source>
</evidence>
<dbReference type="Gene3D" id="3.30.420.150">
    <property type="entry name" value="Exopolyphosphatase. Domain 2"/>
    <property type="match status" value="1"/>
</dbReference>
<protein>
    <submittedName>
        <fullName evidence="8 9">Probable Apyrase 7</fullName>
    </submittedName>
</protein>
<reference evidence="8 9" key="1">
    <citation type="submission" date="2025-04" db="UniProtKB">
        <authorList>
            <consortium name="RefSeq"/>
        </authorList>
    </citation>
    <scope>IDENTIFICATION</scope>
</reference>
<dbReference type="KEGG" id="egu:105058708"/>
<dbReference type="RefSeq" id="XP_010940027.1">
    <property type="nucleotide sequence ID" value="XM_010941725.3"/>
</dbReference>
<dbReference type="GO" id="GO:0009134">
    <property type="term" value="P:nucleoside diphosphate catabolic process"/>
    <property type="evidence" value="ECO:0007669"/>
    <property type="project" value="TreeGrafter"/>
</dbReference>
<feature type="binding site" evidence="4">
    <location>
        <begin position="275"/>
        <end position="279"/>
    </location>
    <ligand>
        <name>ATP</name>
        <dbReference type="ChEBI" id="CHEBI:30616"/>
    </ligand>
</feature>
<dbReference type="Gene3D" id="3.30.420.40">
    <property type="match status" value="1"/>
</dbReference>
<proteinExistence type="inferred from homology"/>
<dbReference type="PANTHER" id="PTHR11782:SF125">
    <property type="entry name" value="APYRASE 7-RELATED"/>
    <property type="match status" value="1"/>
</dbReference>
<evidence type="ECO:0000256" key="6">
    <source>
        <dbReference type="SAM" id="Phobius"/>
    </source>
</evidence>
<evidence type="ECO:0000256" key="5">
    <source>
        <dbReference type="SAM" id="MobiDB-lite"/>
    </source>
</evidence>
<feature type="transmembrane region" description="Helical" evidence="6">
    <location>
        <begin position="66"/>
        <end position="85"/>
    </location>
</feature>
<sequence>MRLSSSLHELPTFSKLNPEEGDHGLETDGSYARAKPLRALQREGAAGSSFSKEKSPPATPTKRRKWIWAAVGAIAILLLFLFIYLGSRYFSTYWSHETSEYYVILDCGSTGTRVYVYEWSINRNKGHSNLPIVLRSLPEGSQRKFSAGSGRAYQRMETEPGFHKLVHNESGLRAAVMPLLQWAEKQIPKRAHKNASLFLYATAGVRRLPSSDSAWLLDKAWNILKNSSFYCKRDWVKIITGMEEAYYGWIALNHHMGMLGSSPTKKTFGALDLGGSSLQVTFETEKPMHDETSIILRIGAVSHYLSAYSLSGYGLNDAFDKSVSYLLKRFSGTTAAGLNNGKIELRHPCLQTGYNEEYTCSHCATINQEGSPVIGGKINSGHPGMVIQLLGAHNWEECSALARIAVNLSEWSSTSSGVDCKLKPCALSDNLPRPRGQFYAMSGFFVVFRFFNLTSKATLGDVLKLGKEFCGKTWEVAKNSVAPQPFIEQYCFRAPYIASLLREGLQVKDNQVVIGSGSITWTLGVALSEAGQALSSRIDLQSYRILHTDINPTYLLLLLLVSIILLLCALSCAGKWTPRFLRRSYLPLFRHSSATNSVLNKSSPFLFQRWSPINSGDGRVKTPLSPTVSGSEHHPFGMGYGFGGSSIQLMESSLHPFGVSHSYSSGSLGQMPFSNGMGSFWPPHRGQTTLSSRRSQSREDLNASLAEAHMAKV</sequence>
<feature type="region of interest" description="Disordered" evidence="5">
    <location>
        <begin position="678"/>
        <end position="713"/>
    </location>
</feature>
<dbReference type="GO" id="GO:0016020">
    <property type="term" value="C:membrane"/>
    <property type="evidence" value="ECO:0007669"/>
    <property type="project" value="TreeGrafter"/>
</dbReference>
<gene>
    <name evidence="8 9" type="primary">LOC105058708</name>
</gene>
<keyword evidence="2" id="KW-0378">Hydrolase</keyword>
<feature type="region of interest" description="Disordered" evidence="5">
    <location>
        <begin position="1"/>
        <end position="31"/>
    </location>
</feature>
<feature type="compositionally biased region" description="Basic and acidic residues" evidence="5">
    <location>
        <begin position="17"/>
        <end position="26"/>
    </location>
</feature>
<keyword evidence="6" id="KW-0812">Transmembrane</keyword>
<evidence type="ECO:0000256" key="4">
    <source>
        <dbReference type="PIRSR" id="PIRSR600407-2"/>
    </source>
</evidence>
<name>A0A6I9SAN8_ELAGV</name>
<evidence type="ECO:0000256" key="3">
    <source>
        <dbReference type="PIRSR" id="PIRSR600407-1"/>
    </source>
</evidence>
<keyword evidence="7" id="KW-1185">Reference proteome</keyword>
<keyword evidence="4" id="KW-0067">ATP-binding</keyword>
<organism evidence="7 8">
    <name type="scientific">Elaeis guineensis var. tenera</name>
    <name type="common">Oil palm</name>
    <dbReference type="NCBI Taxonomy" id="51953"/>
    <lineage>
        <taxon>Eukaryota</taxon>
        <taxon>Viridiplantae</taxon>
        <taxon>Streptophyta</taxon>
        <taxon>Embryophyta</taxon>
        <taxon>Tracheophyta</taxon>
        <taxon>Spermatophyta</taxon>
        <taxon>Magnoliopsida</taxon>
        <taxon>Liliopsida</taxon>
        <taxon>Arecaceae</taxon>
        <taxon>Arecoideae</taxon>
        <taxon>Cocoseae</taxon>
        <taxon>Elaeidinae</taxon>
        <taxon>Elaeis</taxon>
    </lineage>
</organism>
<keyword evidence="6" id="KW-0472">Membrane</keyword>
<dbReference type="OrthoDB" id="6372431at2759"/>
<comment type="similarity">
    <text evidence="1">Belongs to the GDA1/CD39 NTPase family.</text>
</comment>
<dbReference type="CDD" id="cd24043">
    <property type="entry name" value="ASKHA_NBD_AtAPY7-like"/>
    <property type="match status" value="1"/>
</dbReference>
<dbReference type="AlphaFoldDB" id="A0A6I9SAN8"/>
<evidence type="ECO:0000313" key="7">
    <source>
        <dbReference type="Proteomes" id="UP000504607"/>
    </source>
</evidence>